<dbReference type="InterPro" id="IPR037126">
    <property type="entry name" value="PdaC/RsiV-like_sf"/>
</dbReference>
<dbReference type="Gene3D" id="3.30.565.40">
    <property type="entry name" value="Fervidobacterium nodosum Rt17-B1 like"/>
    <property type="match status" value="1"/>
</dbReference>
<evidence type="ECO:0000313" key="5">
    <source>
        <dbReference type="Proteomes" id="UP001589619"/>
    </source>
</evidence>
<dbReference type="EMBL" id="JBHMAG010000005">
    <property type="protein sequence ID" value="MFB9751234.1"/>
    <property type="molecule type" value="Genomic_DNA"/>
</dbReference>
<dbReference type="InterPro" id="IPR021729">
    <property type="entry name" value="DUF3298"/>
</dbReference>
<evidence type="ECO:0000259" key="2">
    <source>
        <dbReference type="Pfam" id="PF11738"/>
    </source>
</evidence>
<proteinExistence type="predicted"/>
<evidence type="ECO:0000259" key="1">
    <source>
        <dbReference type="Pfam" id="PF07833"/>
    </source>
</evidence>
<comment type="caution">
    <text evidence="4">The sequence shown here is derived from an EMBL/GenBank/DDBJ whole genome shotgun (WGS) entry which is preliminary data.</text>
</comment>
<keyword evidence="5" id="KW-1185">Reference proteome</keyword>
<dbReference type="Pfam" id="PF07833">
    <property type="entry name" value="Cu_amine_oxidN1"/>
    <property type="match status" value="1"/>
</dbReference>
<dbReference type="RefSeq" id="WP_344917165.1">
    <property type="nucleotide sequence ID" value="NZ_BAAAYO010000021.1"/>
</dbReference>
<evidence type="ECO:0000313" key="4">
    <source>
        <dbReference type="EMBL" id="MFB9751234.1"/>
    </source>
</evidence>
<dbReference type="Gene3D" id="3.30.457.10">
    <property type="entry name" value="Copper amine oxidase-like, N-terminal domain"/>
    <property type="match status" value="1"/>
</dbReference>
<dbReference type="Pfam" id="PF11738">
    <property type="entry name" value="DUF3298"/>
    <property type="match status" value="1"/>
</dbReference>
<evidence type="ECO:0000259" key="3">
    <source>
        <dbReference type="Pfam" id="PF13739"/>
    </source>
</evidence>
<reference evidence="4 5" key="1">
    <citation type="submission" date="2024-09" db="EMBL/GenBank/DDBJ databases">
        <authorList>
            <person name="Sun Q."/>
            <person name="Mori K."/>
        </authorList>
    </citation>
    <scope>NUCLEOTIDE SEQUENCE [LARGE SCALE GENOMIC DNA]</scope>
    <source>
        <strain evidence="4 5">JCM 12520</strain>
    </source>
</reference>
<organism evidence="4 5">
    <name type="scientific">Paenibacillus hodogayensis</name>
    <dbReference type="NCBI Taxonomy" id="279208"/>
    <lineage>
        <taxon>Bacteria</taxon>
        <taxon>Bacillati</taxon>
        <taxon>Bacillota</taxon>
        <taxon>Bacilli</taxon>
        <taxon>Bacillales</taxon>
        <taxon>Paenibacillaceae</taxon>
        <taxon>Paenibacillus</taxon>
    </lineage>
</organism>
<feature type="domain" description="Copper amine oxidase-like N-terminal" evidence="1">
    <location>
        <begin position="69"/>
        <end position="163"/>
    </location>
</feature>
<dbReference type="Gene3D" id="3.90.640.20">
    <property type="entry name" value="Heat-shock cognate protein, ATPase"/>
    <property type="match status" value="1"/>
</dbReference>
<dbReference type="InterPro" id="IPR036582">
    <property type="entry name" value="Mao_N_sf"/>
</dbReference>
<name>A0ABV5VSH7_9BACL</name>
<sequence>MNREQTNTTQPKQTARHVRSWLLALFAGALIAVGPAVAGFSSAPAYAETASPLVVVSQPFVIDGTPKALPAANVNGNTYIGLRELNEQLGLKTEWNPDTRIGTASGRGRTMTLGADFGTYTLNGQDIYGLPAILQDGTVYMPLRFLLEQMGYGISYDPVTRVIGIETIEENALTIQTSTIADSQDKQTLLVQYPQLAGFANAEVQQSINAYLKEEAETYADWGREELAKAAAANVELEASDESIKLPPVNYEAYYRITYNEKNRLSLYVDYYLYTGGAHGSTQRHPYTFDLATGKQLSLKEVAENNPDYVSIVNETIRTHIEETDLPMLATFETIEPERPFFLKNDSVVVYFEQYEYTPYASGMPEFETPFEAFRQS</sequence>
<dbReference type="Pfam" id="PF13739">
    <property type="entry name" value="PdaC"/>
    <property type="match status" value="1"/>
</dbReference>
<dbReference type="InterPro" id="IPR012854">
    <property type="entry name" value="Cu_amine_oxidase-like_N"/>
</dbReference>
<feature type="domain" description="DUF3298" evidence="2">
    <location>
        <begin position="309"/>
        <end position="372"/>
    </location>
</feature>
<dbReference type="Proteomes" id="UP001589619">
    <property type="component" value="Unassembled WGS sequence"/>
</dbReference>
<protein>
    <submittedName>
        <fullName evidence="4">PdaC/SigV domain-containing protein</fullName>
    </submittedName>
</protein>
<feature type="domain" description="Deacetylase PdaC" evidence="3">
    <location>
        <begin position="188"/>
        <end position="282"/>
    </location>
</feature>
<dbReference type="SUPFAM" id="SSF55383">
    <property type="entry name" value="Copper amine oxidase, domain N"/>
    <property type="match status" value="1"/>
</dbReference>
<gene>
    <name evidence="4" type="ORF">ACFFNY_06620</name>
</gene>
<dbReference type="InterPro" id="IPR025303">
    <property type="entry name" value="PdaC"/>
</dbReference>
<accession>A0ABV5VSH7</accession>